<dbReference type="EMBL" id="JOJR01000347">
    <property type="protein sequence ID" value="RCN39265.1"/>
    <property type="molecule type" value="Genomic_DNA"/>
</dbReference>
<gene>
    <name evidence="1" type="ORF">ANCCAN_14793</name>
</gene>
<protein>
    <recommendedName>
        <fullName evidence="3">Tc1-like transposase DDE domain-containing protein</fullName>
    </recommendedName>
</protein>
<comment type="caution">
    <text evidence="1">The sequence shown here is derived from an EMBL/GenBank/DDBJ whole genome shotgun (WGS) entry which is preliminary data.</text>
</comment>
<reference evidence="1 2" key="1">
    <citation type="submission" date="2014-10" db="EMBL/GenBank/DDBJ databases">
        <title>Draft genome of the hookworm Ancylostoma caninum.</title>
        <authorList>
            <person name="Mitreva M."/>
        </authorList>
    </citation>
    <scope>NUCLEOTIDE SEQUENCE [LARGE SCALE GENOMIC DNA]</scope>
    <source>
        <strain evidence="1 2">Baltimore</strain>
    </source>
</reference>
<dbReference type="Gene3D" id="3.30.420.10">
    <property type="entry name" value="Ribonuclease H-like superfamily/Ribonuclease H"/>
    <property type="match status" value="1"/>
</dbReference>
<dbReference type="InterPro" id="IPR052709">
    <property type="entry name" value="Transposase-MT_Hybrid"/>
</dbReference>
<dbReference type="Proteomes" id="UP000252519">
    <property type="component" value="Unassembled WGS sequence"/>
</dbReference>
<evidence type="ECO:0000313" key="1">
    <source>
        <dbReference type="EMBL" id="RCN39265.1"/>
    </source>
</evidence>
<accession>A0A368G8D4</accession>
<dbReference type="PANTHER" id="PTHR46060">
    <property type="entry name" value="MARINER MOS1 TRANSPOSASE-LIKE PROTEIN"/>
    <property type="match status" value="1"/>
</dbReference>
<proteinExistence type="predicted"/>
<dbReference type="InterPro" id="IPR036397">
    <property type="entry name" value="RNaseH_sf"/>
</dbReference>
<dbReference type="STRING" id="29170.A0A368G8D4"/>
<name>A0A368G8D4_ANCCA</name>
<dbReference type="AlphaFoldDB" id="A0A368G8D4"/>
<sequence>MHKKLVQMKRELVEKHGMFMLLDTQLPYISMGALRAMHQLGFETLPFPPNSPDLLPTDYHFVPHLRRFMADRVYATDSQLARCVEGFIDSNGVHFYVSGIYDLLARWKKCFYANGDYFKT</sequence>
<dbReference type="GO" id="GO:0003676">
    <property type="term" value="F:nucleic acid binding"/>
    <property type="evidence" value="ECO:0007669"/>
    <property type="project" value="InterPro"/>
</dbReference>
<organism evidence="1 2">
    <name type="scientific">Ancylostoma caninum</name>
    <name type="common">Dog hookworm</name>
    <dbReference type="NCBI Taxonomy" id="29170"/>
    <lineage>
        <taxon>Eukaryota</taxon>
        <taxon>Metazoa</taxon>
        <taxon>Ecdysozoa</taxon>
        <taxon>Nematoda</taxon>
        <taxon>Chromadorea</taxon>
        <taxon>Rhabditida</taxon>
        <taxon>Rhabditina</taxon>
        <taxon>Rhabditomorpha</taxon>
        <taxon>Strongyloidea</taxon>
        <taxon>Ancylostomatidae</taxon>
        <taxon>Ancylostomatinae</taxon>
        <taxon>Ancylostoma</taxon>
    </lineage>
</organism>
<evidence type="ECO:0000313" key="2">
    <source>
        <dbReference type="Proteomes" id="UP000252519"/>
    </source>
</evidence>
<dbReference type="OrthoDB" id="5841685at2759"/>
<keyword evidence="2" id="KW-1185">Reference proteome</keyword>
<dbReference type="PANTHER" id="PTHR46060:SF1">
    <property type="entry name" value="MARINER MOS1 TRANSPOSASE-LIKE PROTEIN"/>
    <property type="match status" value="1"/>
</dbReference>
<evidence type="ECO:0008006" key="3">
    <source>
        <dbReference type="Google" id="ProtNLM"/>
    </source>
</evidence>